<gene>
    <name evidence="1" type="ORF">F2Q68_00011863</name>
</gene>
<organism evidence="1 2">
    <name type="scientific">Brassica cretica</name>
    <name type="common">Mustard</name>
    <dbReference type="NCBI Taxonomy" id="69181"/>
    <lineage>
        <taxon>Eukaryota</taxon>
        <taxon>Viridiplantae</taxon>
        <taxon>Streptophyta</taxon>
        <taxon>Embryophyta</taxon>
        <taxon>Tracheophyta</taxon>
        <taxon>Spermatophyta</taxon>
        <taxon>Magnoliopsida</taxon>
        <taxon>eudicotyledons</taxon>
        <taxon>Gunneridae</taxon>
        <taxon>Pentapetalae</taxon>
        <taxon>rosids</taxon>
        <taxon>malvids</taxon>
        <taxon>Brassicales</taxon>
        <taxon>Brassicaceae</taxon>
        <taxon>Brassiceae</taxon>
        <taxon>Brassica</taxon>
    </lineage>
</organism>
<name>A0A8S9KXT5_BRACR</name>
<accession>A0A8S9KXT5</accession>
<dbReference type="EMBL" id="QGKW02000717">
    <property type="protein sequence ID" value="KAF2597946.1"/>
    <property type="molecule type" value="Genomic_DNA"/>
</dbReference>
<protein>
    <submittedName>
        <fullName evidence="1">Uncharacterized protein</fullName>
    </submittedName>
</protein>
<sequence length="156" mass="17831">MDVILVGDFNILIDLYFKCKETNTIQELVCNIACSEKLGCSNVNKRWVNAEVVRGQDLRRLSIKALGVSRSTEMRCARNRVEHRYGRYGPYELRVTKIMFRLNHLRRLGVGAKIGRGTDRRSVPSTVLVPDQPEMKLCKLRAQEKTNLSYLVTVCG</sequence>
<dbReference type="Proteomes" id="UP000712281">
    <property type="component" value="Unassembled WGS sequence"/>
</dbReference>
<evidence type="ECO:0000313" key="1">
    <source>
        <dbReference type="EMBL" id="KAF2597946.1"/>
    </source>
</evidence>
<dbReference type="AlphaFoldDB" id="A0A8S9KXT5"/>
<comment type="caution">
    <text evidence="1">The sequence shown here is derived from an EMBL/GenBank/DDBJ whole genome shotgun (WGS) entry which is preliminary data.</text>
</comment>
<reference evidence="1" key="1">
    <citation type="submission" date="2019-12" db="EMBL/GenBank/DDBJ databases">
        <title>Genome sequencing and annotation of Brassica cretica.</title>
        <authorList>
            <person name="Studholme D.J."/>
            <person name="Sarris P.F."/>
        </authorList>
    </citation>
    <scope>NUCLEOTIDE SEQUENCE</scope>
    <source>
        <strain evidence="1">PFS-001/15</strain>
        <tissue evidence="1">Leaf</tissue>
    </source>
</reference>
<evidence type="ECO:0000313" key="2">
    <source>
        <dbReference type="Proteomes" id="UP000712281"/>
    </source>
</evidence>
<proteinExistence type="predicted"/>